<dbReference type="Proteomes" id="UP000683507">
    <property type="component" value="Chromosome"/>
</dbReference>
<dbReference type="RefSeq" id="WP_258540876.1">
    <property type="nucleotide sequence ID" value="NZ_OU015584.1"/>
</dbReference>
<protein>
    <recommendedName>
        <fullName evidence="3">DUF5723 domain-containing protein</fullName>
    </recommendedName>
</protein>
<dbReference type="EMBL" id="OU015584">
    <property type="protein sequence ID" value="CAG5078346.1"/>
    <property type="molecule type" value="Genomic_DNA"/>
</dbReference>
<sequence>MEAQSWITGMTFDYSLKNQNWDSVAKYNMVLDFPSISYDDMFEVRLNEVSSISLFGGFKNHFLIKKNIVVADLSLGVNLYDYSFDLEKKSNSGNLDTTKFEGVKSDSSIWQDYLGANNGIAIRGIYPAIRLHLGYKRELVNYKNLALYADAGVLVERRFSFFQDFNKNIHNSTDSITAHFGSSLNHRNIIPSVYLGLTIRMGSNSLGIRLGSNLGAITRKMAPLELKENFAQVTYSKLFKETHLGREQVIYDEYQHLSQTRAAEYRQGDKFSYLQFSFPHDKRGSYTNEDPSTSFFLEDNDSLMVTTNGYYIQPNIGFEMMLNSFFTHRWMMGLGLSMYEESYTSFGNVSQNGNEVTSFGDEILRSEPDNSYQEYWSKSKLAVGMNSAVYISKRMLPIDPFVKGTASMVMDYDVPSFLKDEPDWRSASFFPIFKVGAGADVRLRLKSSKFFVIGISADYNINPHVNYMQYSVRVGYYRKKKLKNQRY</sequence>
<keyword evidence="2" id="KW-1185">Reference proteome</keyword>
<evidence type="ECO:0008006" key="3">
    <source>
        <dbReference type="Google" id="ProtNLM"/>
    </source>
</evidence>
<accession>A0A916JKX7</accession>
<dbReference type="KEGG" id="ptan:CRYO30217_00647"/>
<gene>
    <name evidence="1" type="ORF">CRYO30217_00647</name>
</gene>
<organism evidence="1 2">
    <name type="scientific">Parvicella tangerina</name>
    <dbReference type="NCBI Taxonomy" id="2829795"/>
    <lineage>
        <taxon>Bacteria</taxon>
        <taxon>Pseudomonadati</taxon>
        <taxon>Bacteroidota</taxon>
        <taxon>Flavobacteriia</taxon>
        <taxon>Flavobacteriales</taxon>
        <taxon>Parvicellaceae</taxon>
        <taxon>Parvicella</taxon>
    </lineage>
</organism>
<reference evidence="1" key="1">
    <citation type="submission" date="2021-04" db="EMBL/GenBank/DDBJ databases">
        <authorList>
            <person name="Rodrigo-Torres L."/>
            <person name="Arahal R. D."/>
            <person name="Lucena T."/>
        </authorList>
    </citation>
    <scope>NUCLEOTIDE SEQUENCE</scope>
    <source>
        <strain evidence="1">AS29M-1</strain>
    </source>
</reference>
<name>A0A916JKX7_9FLAO</name>
<dbReference type="AlphaFoldDB" id="A0A916JKX7"/>
<evidence type="ECO:0000313" key="2">
    <source>
        <dbReference type="Proteomes" id="UP000683507"/>
    </source>
</evidence>
<proteinExistence type="predicted"/>
<evidence type="ECO:0000313" key="1">
    <source>
        <dbReference type="EMBL" id="CAG5078346.1"/>
    </source>
</evidence>